<gene>
    <name evidence="2" type="ORF">GCM10023349_46640</name>
</gene>
<keyword evidence="1" id="KW-1133">Transmembrane helix</keyword>
<dbReference type="InterPro" id="IPR019051">
    <property type="entry name" value="Trp_biosyn_TM_oprn/chp"/>
</dbReference>
<reference evidence="3" key="1">
    <citation type="journal article" date="2019" name="Int. J. Syst. Evol. Microbiol.">
        <title>The Global Catalogue of Microorganisms (GCM) 10K type strain sequencing project: providing services to taxonomists for standard genome sequencing and annotation.</title>
        <authorList>
            <consortium name="The Broad Institute Genomics Platform"/>
            <consortium name="The Broad Institute Genome Sequencing Center for Infectious Disease"/>
            <person name="Wu L."/>
            <person name="Ma J."/>
        </authorList>
    </citation>
    <scope>NUCLEOTIDE SEQUENCE [LARGE SCALE GENOMIC DNA]</scope>
    <source>
        <strain evidence="3">JCM 18531</strain>
    </source>
</reference>
<keyword evidence="1" id="KW-0472">Membrane</keyword>
<comment type="caution">
    <text evidence="2">The sequence shown here is derived from an EMBL/GenBank/DDBJ whole genome shotgun (WGS) entry which is preliminary data.</text>
</comment>
<dbReference type="Proteomes" id="UP001499974">
    <property type="component" value="Unassembled WGS sequence"/>
</dbReference>
<protein>
    <recommendedName>
        <fullName evidence="4">Trp biosynthesis-associated membrane protein</fullName>
    </recommendedName>
</protein>
<evidence type="ECO:0000313" key="2">
    <source>
        <dbReference type="EMBL" id="GAA4721041.1"/>
    </source>
</evidence>
<accession>A0ABP8Y5C7</accession>
<name>A0ABP8Y5C7_9ACTN</name>
<feature type="transmembrane region" description="Helical" evidence="1">
    <location>
        <begin position="79"/>
        <end position="99"/>
    </location>
</feature>
<feature type="transmembrane region" description="Helical" evidence="1">
    <location>
        <begin position="124"/>
        <end position="146"/>
    </location>
</feature>
<evidence type="ECO:0000256" key="1">
    <source>
        <dbReference type="SAM" id="Phobius"/>
    </source>
</evidence>
<dbReference type="Pfam" id="PF09534">
    <property type="entry name" value="Trp_oprn_chp"/>
    <property type="match status" value="1"/>
</dbReference>
<proteinExistence type="predicted"/>
<feature type="transmembrane region" description="Helical" evidence="1">
    <location>
        <begin position="50"/>
        <end position="72"/>
    </location>
</feature>
<organism evidence="2 3">
    <name type="scientific">Nocardioides conyzicola</name>
    <dbReference type="NCBI Taxonomy" id="1651781"/>
    <lineage>
        <taxon>Bacteria</taxon>
        <taxon>Bacillati</taxon>
        <taxon>Actinomycetota</taxon>
        <taxon>Actinomycetes</taxon>
        <taxon>Propionibacteriales</taxon>
        <taxon>Nocardioidaceae</taxon>
        <taxon>Nocardioides</taxon>
    </lineage>
</organism>
<keyword evidence="3" id="KW-1185">Reference proteome</keyword>
<evidence type="ECO:0008006" key="4">
    <source>
        <dbReference type="Google" id="ProtNLM"/>
    </source>
</evidence>
<dbReference type="EMBL" id="BAABKM010000005">
    <property type="protein sequence ID" value="GAA4721041.1"/>
    <property type="molecule type" value="Genomic_DNA"/>
</dbReference>
<evidence type="ECO:0000313" key="3">
    <source>
        <dbReference type="Proteomes" id="UP001499974"/>
    </source>
</evidence>
<keyword evidence="1" id="KW-0812">Transmembrane</keyword>
<sequence length="191" mass="19484">MADRRRTFGPVVLLGLAAGTLTAVAGEKPAVEGSGDAGRAVSSQMVSFDAHLPLVTALGLVVLACWGVVLVTRGRVRRAVAVLGSVAAVGALVAAAAAYSQVPDQFRDELALVGISGADVGHTAWYWAAVLGAVLATVAGVLAVAWTPAWPEMGTRYDAPGSAAPASVVPVEEQTSLDLWKALDEGRDPTE</sequence>